<dbReference type="Proteomes" id="UP001153332">
    <property type="component" value="Unassembled WGS sequence"/>
</dbReference>
<protein>
    <submittedName>
        <fullName evidence="1">Uncharacterized protein</fullName>
    </submittedName>
</protein>
<sequence>MATTVAIVSGFCASTTVPFFACYTMDPEAARDICGENERVGPACGTNDQGLRQIKPREVDQQALSTALKMSSLVLDILYESMALASLFDHTSPSSQSDIQILNSTIPEASDSEQQDSNTESNTEINQDSNTESNPETNWDSDWTAPCSNNRYSDWETDCWLSNRESNQESNTKIDTPDGTDTEEKGTCIDRPDHEKKQLPPLENVEAQVSLQWNKRNTRSRYQKAIVFMVHWKEHDLGDDIAESVRRYTRMFEDLYNYEVRCFEIPSEKPHLALMGELAKLVEMDNSETLFVIWYDGHGAEHIDRRGSPRWYSHGRGAVKRRFVDSSIVSTTLSDCEADILLVNNACSSLTCDRFNGSGVVESISSSAFSTLTYGSITADDLSPSMTWAAHKILCDEKCVDEGITVAELHRRICLATQWAGSNKEPSWDESYPGRANWHEVNVRTQPVYTRLSADPAGPGGRTRSIVLCRVEEPPPVYRQEPQMPVTLQLGMDNPESINSINQDEWINWITSAPADVAAGRREAS</sequence>
<reference evidence="1" key="1">
    <citation type="submission" date="2022-12" db="EMBL/GenBank/DDBJ databases">
        <title>Genome Sequence of Lasiodiplodia mahajangana.</title>
        <authorList>
            <person name="Buettner E."/>
        </authorList>
    </citation>
    <scope>NUCLEOTIDE SEQUENCE</scope>
    <source>
        <strain evidence="1">VT137</strain>
    </source>
</reference>
<evidence type="ECO:0000313" key="2">
    <source>
        <dbReference type="Proteomes" id="UP001153332"/>
    </source>
</evidence>
<evidence type="ECO:0000313" key="1">
    <source>
        <dbReference type="EMBL" id="KAJ8131235.1"/>
    </source>
</evidence>
<dbReference type="EMBL" id="JAPUUL010000331">
    <property type="protein sequence ID" value="KAJ8131235.1"/>
    <property type="molecule type" value="Genomic_DNA"/>
</dbReference>
<comment type="caution">
    <text evidence="1">The sequence shown here is derived from an EMBL/GenBank/DDBJ whole genome shotgun (WGS) entry which is preliminary data.</text>
</comment>
<proteinExistence type="predicted"/>
<organism evidence="1 2">
    <name type="scientific">Lasiodiplodia mahajangana</name>
    <dbReference type="NCBI Taxonomy" id="1108764"/>
    <lineage>
        <taxon>Eukaryota</taxon>
        <taxon>Fungi</taxon>
        <taxon>Dikarya</taxon>
        <taxon>Ascomycota</taxon>
        <taxon>Pezizomycotina</taxon>
        <taxon>Dothideomycetes</taxon>
        <taxon>Dothideomycetes incertae sedis</taxon>
        <taxon>Botryosphaeriales</taxon>
        <taxon>Botryosphaeriaceae</taxon>
        <taxon>Lasiodiplodia</taxon>
    </lineage>
</organism>
<name>A0ACC2JUR8_9PEZI</name>
<accession>A0ACC2JUR8</accession>
<keyword evidence="2" id="KW-1185">Reference proteome</keyword>
<gene>
    <name evidence="1" type="ORF">O1611_g2392</name>
</gene>